<evidence type="ECO:0000313" key="1">
    <source>
        <dbReference type="EMBL" id="BAU52334.1"/>
    </source>
</evidence>
<dbReference type="InterPro" id="IPR010559">
    <property type="entry name" value="Sig_transdc_His_kin_internal"/>
</dbReference>
<dbReference type="InterPro" id="IPR050640">
    <property type="entry name" value="Bact_2-comp_sensor_kinase"/>
</dbReference>
<dbReference type="Proteomes" id="UP000218263">
    <property type="component" value="Chromosome"/>
</dbReference>
<dbReference type="PANTHER" id="PTHR34220">
    <property type="entry name" value="SENSOR HISTIDINE KINASE YPDA"/>
    <property type="match status" value="1"/>
</dbReference>
<sequence>MNSIKKRQLAEIAIHILFWISVFYAVNVATSTAITIRISRNNAIMERKEIVRFLPATYGTLVLLGILFYGNIFWLFKKVLSFRSNLVRFAIALCWFLLIFELDNVAINLLTPRDPVKIGPSPTYRLDATFKSKSVPSGPPAIPKTGHVVPDDGRPHFIMDMVDRSQLILLLLFIGIMGVSIAYFFLKEWAKTDVLRVKLEANQLSTEVKFLRSQINPHFLFNTLNNLFSMAQAKGNDDLADGISKLSGMMRYMIYDSNADRVPLNKEIEYLEDCITLNKLRYADEEAKVTFDYPAQTEGILVAPMLFISFVENAFKHGVIIGQSSEINISIAMVNKQLVFSCQNTIYNVRKMEDGKGGIGLENVKRRLELVYPGKYELYIKNADNRYIVNLGIILE</sequence>
<dbReference type="AlphaFoldDB" id="A0A110B2Z3"/>
<keyword evidence="2" id="KW-1185">Reference proteome</keyword>
<dbReference type="EC" id="2.7.13.3" evidence="1"/>
<dbReference type="Gene3D" id="3.30.565.10">
    <property type="entry name" value="Histidine kinase-like ATPase, C-terminal domain"/>
    <property type="match status" value="1"/>
</dbReference>
<evidence type="ECO:0000313" key="2">
    <source>
        <dbReference type="Proteomes" id="UP000218263"/>
    </source>
</evidence>
<dbReference type="InterPro" id="IPR036890">
    <property type="entry name" value="HATPase_C_sf"/>
</dbReference>
<dbReference type="GO" id="GO:0016020">
    <property type="term" value="C:membrane"/>
    <property type="evidence" value="ECO:0007669"/>
    <property type="project" value="InterPro"/>
</dbReference>
<gene>
    <name evidence="1" type="primary">ypdA_1</name>
    <name evidence="1" type="ORF">MgSA37_00489</name>
</gene>
<reference evidence="1 2" key="1">
    <citation type="submission" date="2015-12" db="EMBL/GenBank/DDBJ databases">
        <title>Genome sequence of Mucilaginibacter gotjawali.</title>
        <authorList>
            <person name="Lee J.S."/>
            <person name="Lee K.C."/>
            <person name="Kim K.K."/>
            <person name="Lee B.W."/>
        </authorList>
    </citation>
    <scope>NUCLEOTIDE SEQUENCE [LARGE SCALE GENOMIC DNA]</scope>
    <source>
        <strain evidence="1 2">SA3-7</strain>
    </source>
</reference>
<dbReference type="EMBL" id="AP017313">
    <property type="protein sequence ID" value="BAU52334.1"/>
    <property type="molecule type" value="Genomic_DNA"/>
</dbReference>
<dbReference type="KEGG" id="mgot:MgSA37_00489"/>
<dbReference type="RefSeq" id="WP_096349671.1">
    <property type="nucleotide sequence ID" value="NZ_AP017313.1"/>
</dbReference>
<proteinExistence type="predicted"/>
<dbReference type="OrthoDB" id="9809908at2"/>
<organism evidence="1 2">
    <name type="scientific">Mucilaginibacter gotjawali</name>
    <dbReference type="NCBI Taxonomy" id="1550579"/>
    <lineage>
        <taxon>Bacteria</taxon>
        <taxon>Pseudomonadati</taxon>
        <taxon>Bacteroidota</taxon>
        <taxon>Sphingobacteriia</taxon>
        <taxon>Sphingobacteriales</taxon>
        <taxon>Sphingobacteriaceae</taxon>
        <taxon>Mucilaginibacter</taxon>
    </lineage>
</organism>
<name>A0A110B2Z3_9SPHI</name>
<keyword evidence="1" id="KW-0808">Transferase</keyword>
<dbReference type="Pfam" id="PF06580">
    <property type="entry name" value="His_kinase"/>
    <property type="match status" value="1"/>
</dbReference>
<dbReference type="GO" id="GO:0000155">
    <property type="term" value="F:phosphorelay sensor kinase activity"/>
    <property type="evidence" value="ECO:0007669"/>
    <property type="project" value="InterPro"/>
</dbReference>
<keyword evidence="1" id="KW-0418">Kinase</keyword>
<dbReference type="PANTHER" id="PTHR34220:SF7">
    <property type="entry name" value="SENSOR HISTIDINE KINASE YPDA"/>
    <property type="match status" value="1"/>
</dbReference>
<protein>
    <submittedName>
        <fullName evidence="1">Sensor histidine kinase YpdA</fullName>
        <ecNumber evidence="1">2.7.13.3</ecNumber>
    </submittedName>
</protein>
<accession>A0A110B2Z3</accession>